<accession>A0ABS9T4S5</accession>
<comment type="caution">
    <text evidence="1">The sequence shown here is derived from an EMBL/GenBank/DDBJ whole genome shotgun (WGS) entry which is preliminary data.</text>
</comment>
<keyword evidence="2" id="KW-1185">Reference proteome</keyword>
<dbReference type="EMBL" id="JAKWJU010000002">
    <property type="protein sequence ID" value="MCH6163548.1"/>
    <property type="molecule type" value="Genomic_DNA"/>
</dbReference>
<reference evidence="1" key="1">
    <citation type="submission" date="2022-03" db="EMBL/GenBank/DDBJ databases">
        <authorList>
            <person name="Santos J.D.N."/>
            <person name="Kallscheuer N."/>
            <person name="Jogler C."/>
            <person name="Lage O.M."/>
        </authorList>
    </citation>
    <scope>NUCLEOTIDE SEQUENCE</scope>
    <source>
        <strain evidence="1">M600PL45_2</strain>
    </source>
</reference>
<organism evidence="1 2">
    <name type="scientific">Streptomyces marispadix</name>
    <dbReference type="NCBI Taxonomy" id="2922868"/>
    <lineage>
        <taxon>Bacteria</taxon>
        <taxon>Bacillati</taxon>
        <taxon>Actinomycetota</taxon>
        <taxon>Actinomycetes</taxon>
        <taxon>Kitasatosporales</taxon>
        <taxon>Streptomycetaceae</taxon>
        <taxon>Streptomyces</taxon>
    </lineage>
</organism>
<evidence type="ECO:0000313" key="2">
    <source>
        <dbReference type="Proteomes" id="UP001166784"/>
    </source>
</evidence>
<proteinExistence type="predicted"/>
<evidence type="ECO:0000313" key="1">
    <source>
        <dbReference type="EMBL" id="MCH6163548.1"/>
    </source>
</evidence>
<dbReference type="Proteomes" id="UP001166784">
    <property type="component" value="Unassembled WGS sequence"/>
</dbReference>
<name>A0ABS9T4S5_9ACTN</name>
<reference evidence="1" key="2">
    <citation type="journal article" date="2023" name="Int. J. Syst. Evol. Microbiol.">
        <title>Streptomyces marispadix sp. nov., isolated from marine beach sediment of the Northern Coast of Portugal.</title>
        <authorList>
            <person name="dos Santos J.D.N."/>
            <person name="Vitorino I.R."/>
            <person name="Kallscheuer N."/>
            <person name="Srivastava A."/>
            <person name="Krautwurst S."/>
            <person name="Marz M."/>
            <person name="Jogler C."/>
            <person name="Lobo Da Cunha A."/>
            <person name="Catita J."/>
            <person name="Goncalves H."/>
            <person name="Gonzalez I."/>
            <person name="Reyes F."/>
            <person name="Lage O.M."/>
        </authorList>
    </citation>
    <scope>NUCLEOTIDE SEQUENCE</scope>
    <source>
        <strain evidence="1">M600PL45_2</strain>
    </source>
</reference>
<protein>
    <submittedName>
        <fullName evidence="1">CchlQ</fullName>
    </submittedName>
</protein>
<gene>
    <name evidence="1" type="ORF">MMA15_25065</name>
</gene>
<sequence>MDWGTLVATISGGTIAISGTVMADYLRRRHEDGRGIEARRRSVYIEFITAAGACHARLREIAKSGPGTVAGPEATGTGREQTGTDLEAATRAALSEASVYEVRERLFIDATTAVAGAGQAMFERLRALQRVVAAGAAQDSRAFHDAYHPYIEAVWNYRVAVRGELEDRSLSPATFGWEEWDGRDRCPSCGEQVAAAGDGS</sequence>
<dbReference type="RefSeq" id="WP_241062435.1">
    <property type="nucleotide sequence ID" value="NZ_JAKWJU010000002.1"/>
</dbReference>